<dbReference type="Gene3D" id="1.25.40.10">
    <property type="entry name" value="Tetratricopeptide repeat domain"/>
    <property type="match status" value="1"/>
</dbReference>
<sequence>QALTLLSLMPEAKVVPDQITYNAAISACENGCQWQQALNLLRFMPQLRILPDVVSYSAALDAVSGMGIGYALFREALGFGMYPQFRSNSDSAVNLHYMSCGAAVLAVRWWLAEVVPDLLSGPTTPKLEIITGLGKSRKEWDTTDVQDTVFQLLQRDQLPSRIDPNNKGKIVIDGRQLKSSDLRKLFTPPS</sequence>
<proteinExistence type="predicted"/>
<dbReference type="OrthoDB" id="438094at2759"/>
<evidence type="ECO:0000256" key="1">
    <source>
        <dbReference type="ARBA" id="ARBA00022737"/>
    </source>
</evidence>
<name>A0A813DWY4_POLGL</name>
<keyword evidence="1" id="KW-0677">Repeat</keyword>
<dbReference type="PANTHER" id="PTHR47447">
    <property type="entry name" value="OS03G0856100 PROTEIN"/>
    <property type="match status" value="1"/>
</dbReference>
<dbReference type="InterPro" id="IPR002885">
    <property type="entry name" value="PPR_rpt"/>
</dbReference>
<accession>A0A813DWY4</accession>
<feature type="non-terminal residue" evidence="3">
    <location>
        <position position="1"/>
    </location>
</feature>
<dbReference type="AlphaFoldDB" id="A0A813DWY4"/>
<dbReference type="Pfam" id="PF13041">
    <property type="entry name" value="PPR_2"/>
    <property type="match status" value="1"/>
</dbReference>
<organism evidence="3 4">
    <name type="scientific">Polarella glacialis</name>
    <name type="common">Dinoflagellate</name>
    <dbReference type="NCBI Taxonomy" id="89957"/>
    <lineage>
        <taxon>Eukaryota</taxon>
        <taxon>Sar</taxon>
        <taxon>Alveolata</taxon>
        <taxon>Dinophyceae</taxon>
        <taxon>Suessiales</taxon>
        <taxon>Suessiaceae</taxon>
        <taxon>Polarella</taxon>
    </lineage>
</organism>
<gene>
    <name evidence="3" type="ORF">PGLA1383_LOCUS9556</name>
</gene>
<dbReference type="InterPro" id="IPR011990">
    <property type="entry name" value="TPR-like_helical_dom_sf"/>
</dbReference>
<evidence type="ECO:0000313" key="4">
    <source>
        <dbReference type="Proteomes" id="UP000654075"/>
    </source>
</evidence>
<dbReference type="EMBL" id="CAJNNV010004507">
    <property type="protein sequence ID" value="CAE8590842.1"/>
    <property type="molecule type" value="Genomic_DNA"/>
</dbReference>
<feature type="repeat" description="PPR" evidence="2">
    <location>
        <begin position="17"/>
        <end position="51"/>
    </location>
</feature>
<dbReference type="SUPFAM" id="SSF160443">
    <property type="entry name" value="SMR domain-like"/>
    <property type="match status" value="1"/>
</dbReference>
<evidence type="ECO:0000313" key="3">
    <source>
        <dbReference type="EMBL" id="CAE8590842.1"/>
    </source>
</evidence>
<dbReference type="PANTHER" id="PTHR47447:SF17">
    <property type="entry name" value="OS12G0638900 PROTEIN"/>
    <property type="match status" value="1"/>
</dbReference>
<comment type="caution">
    <text evidence="3">The sequence shown here is derived from an EMBL/GenBank/DDBJ whole genome shotgun (WGS) entry which is preliminary data.</text>
</comment>
<reference evidence="3" key="1">
    <citation type="submission" date="2021-02" db="EMBL/GenBank/DDBJ databases">
        <authorList>
            <person name="Dougan E. K."/>
            <person name="Rhodes N."/>
            <person name="Thang M."/>
            <person name="Chan C."/>
        </authorList>
    </citation>
    <scope>NUCLEOTIDE SEQUENCE</scope>
</reference>
<protein>
    <recommendedName>
        <fullName evidence="5">Pentatricopeptide repeat-containing protein</fullName>
    </recommendedName>
</protein>
<evidence type="ECO:0000256" key="2">
    <source>
        <dbReference type="PROSITE-ProRule" id="PRU00708"/>
    </source>
</evidence>
<evidence type="ECO:0008006" key="5">
    <source>
        <dbReference type="Google" id="ProtNLM"/>
    </source>
</evidence>
<dbReference type="PROSITE" id="PS51375">
    <property type="entry name" value="PPR"/>
    <property type="match status" value="1"/>
</dbReference>
<keyword evidence="4" id="KW-1185">Reference proteome</keyword>
<dbReference type="InterPro" id="IPR036063">
    <property type="entry name" value="Smr_dom_sf"/>
</dbReference>
<dbReference type="Proteomes" id="UP000654075">
    <property type="component" value="Unassembled WGS sequence"/>
</dbReference>